<feature type="compositionally biased region" description="Polar residues" evidence="1">
    <location>
        <begin position="1"/>
        <end position="16"/>
    </location>
</feature>
<evidence type="ECO:0000256" key="1">
    <source>
        <dbReference type="SAM" id="MobiDB-lite"/>
    </source>
</evidence>
<gene>
    <name evidence="2" type="ORF">M9Y10_023658</name>
</gene>
<reference evidence="2 3" key="1">
    <citation type="submission" date="2024-04" db="EMBL/GenBank/DDBJ databases">
        <title>Tritrichomonas musculus Genome.</title>
        <authorList>
            <person name="Alves-Ferreira E."/>
            <person name="Grigg M."/>
            <person name="Lorenzi H."/>
            <person name="Galac M."/>
        </authorList>
    </citation>
    <scope>NUCLEOTIDE SEQUENCE [LARGE SCALE GENOMIC DNA]</scope>
    <source>
        <strain evidence="2 3">EAF2021</strain>
    </source>
</reference>
<dbReference type="SUPFAM" id="SSF54518">
    <property type="entry name" value="Tubby C-terminal domain-like"/>
    <property type="match status" value="1"/>
</dbReference>
<evidence type="ECO:0000313" key="2">
    <source>
        <dbReference type="EMBL" id="KAK8895216.1"/>
    </source>
</evidence>
<evidence type="ECO:0008006" key="4">
    <source>
        <dbReference type="Google" id="ProtNLM"/>
    </source>
</evidence>
<name>A0ABR2KWU4_9EUKA</name>
<feature type="compositionally biased region" description="Acidic residues" evidence="1">
    <location>
        <begin position="190"/>
        <end position="199"/>
    </location>
</feature>
<dbReference type="InterPro" id="IPR025659">
    <property type="entry name" value="Tubby-like_C"/>
</dbReference>
<dbReference type="EMBL" id="JAPFFF010000003">
    <property type="protein sequence ID" value="KAK8895216.1"/>
    <property type="molecule type" value="Genomic_DNA"/>
</dbReference>
<proteinExistence type="predicted"/>
<evidence type="ECO:0000313" key="3">
    <source>
        <dbReference type="Proteomes" id="UP001470230"/>
    </source>
</evidence>
<dbReference type="Proteomes" id="UP001470230">
    <property type="component" value="Unassembled WGS sequence"/>
</dbReference>
<feature type="region of interest" description="Disordered" evidence="1">
    <location>
        <begin position="1"/>
        <end position="28"/>
    </location>
</feature>
<feature type="region of interest" description="Disordered" evidence="1">
    <location>
        <begin position="180"/>
        <end position="218"/>
    </location>
</feature>
<accession>A0ABR2KWU4</accession>
<protein>
    <recommendedName>
        <fullName evidence="4">Tubby C-terminal domain-containing protein</fullName>
    </recommendedName>
</protein>
<organism evidence="2 3">
    <name type="scientific">Tritrichomonas musculus</name>
    <dbReference type="NCBI Taxonomy" id="1915356"/>
    <lineage>
        <taxon>Eukaryota</taxon>
        <taxon>Metamonada</taxon>
        <taxon>Parabasalia</taxon>
        <taxon>Tritrichomonadida</taxon>
        <taxon>Tritrichomonadidae</taxon>
        <taxon>Tritrichomonas</taxon>
    </lineage>
</organism>
<comment type="caution">
    <text evidence="2">The sequence shown here is derived from an EMBL/GenBank/DDBJ whole genome shotgun (WGS) entry which is preliminary data.</text>
</comment>
<dbReference type="Gene3D" id="3.20.90.10">
    <property type="entry name" value="Tubby Protein, Chain A"/>
    <property type="match status" value="1"/>
</dbReference>
<feature type="compositionally biased region" description="Polar residues" evidence="1">
    <location>
        <begin position="200"/>
        <end position="218"/>
    </location>
</feature>
<keyword evidence="3" id="KW-1185">Reference proteome</keyword>
<sequence>MQPNYTNQPAQRQTPEGQVPQEQIEPQLETELSEPLLLDDQPEKPTIQTFPVVYDNNTFIVNLNGLINSSIKFKELIQPYLNDKNQLLTLHLRIADNSFTIRNIKNFLQLCQNLPSDVQDSEMEEICEIAKMFQADQIYNTGITFIHNSIDPNFNVPDNKYNGSDGKTYLFIEGPTNVIHHEDDNANEPLSDDENEETPDNSNTSPNSANDTMNTQSKPKNDSVVYTIYVEHPLLSLVQYKFRLNGKTFFSAKKQDNNVYIGEGNEIHINTKTDNHIAHIYLDTDKSDIIFLKDQQIHLKLVNSGRPNHLSVEVTFKNRDRMISWMPKPPKYNAIEDKYSLNFHGEYHHAPITSKKNIVLQNKNGHATFIVRKMDIDKFEVECLPLVDPLIAFTIALSDIIGPYNDPCGDIEL</sequence>